<dbReference type="AlphaFoldDB" id="A0A1I7USB5"/>
<dbReference type="Proteomes" id="UP000095282">
    <property type="component" value="Unplaced"/>
</dbReference>
<protein>
    <submittedName>
        <fullName evidence="2">CNH domain-containing protein</fullName>
    </submittedName>
</protein>
<organism evidence="1 2">
    <name type="scientific">Caenorhabditis tropicalis</name>
    <dbReference type="NCBI Taxonomy" id="1561998"/>
    <lineage>
        <taxon>Eukaryota</taxon>
        <taxon>Metazoa</taxon>
        <taxon>Ecdysozoa</taxon>
        <taxon>Nematoda</taxon>
        <taxon>Chromadorea</taxon>
        <taxon>Rhabditida</taxon>
        <taxon>Rhabditina</taxon>
        <taxon>Rhabditomorpha</taxon>
        <taxon>Rhabditoidea</taxon>
        <taxon>Rhabditidae</taxon>
        <taxon>Peloderinae</taxon>
        <taxon>Caenorhabditis</taxon>
    </lineage>
</organism>
<accession>A0A1I7USB5</accession>
<proteinExistence type="predicted"/>
<evidence type="ECO:0000313" key="2">
    <source>
        <dbReference type="WBParaSite" id="Csp11.Scaffold630.g18850.t1"/>
    </source>
</evidence>
<evidence type="ECO:0000313" key="1">
    <source>
        <dbReference type="Proteomes" id="UP000095282"/>
    </source>
</evidence>
<name>A0A1I7USB5_9PELO</name>
<reference evidence="2" key="1">
    <citation type="submission" date="2016-11" db="UniProtKB">
        <authorList>
            <consortium name="WormBaseParasite"/>
        </authorList>
    </citation>
    <scope>IDENTIFICATION</scope>
</reference>
<dbReference type="WBParaSite" id="Csp11.Scaffold630.g18850.t1">
    <property type="protein sequence ID" value="Csp11.Scaffold630.g18850.t1"/>
    <property type="gene ID" value="Csp11.Scaffold630.g18850"/>
</dbReference>
<keyword evidence="1" id="KW-1185">Reference proteome</keyword>
<sequence length="101" mass="11747">MMDVDLRVHMTDNTITKSSITSAFLLPDNAIVVLSYERNGRRLHCLAKHYEKTFLVPDDWQELQFFVESNKKSPRCGTSLNIEEKLADDLRDRLSFDTARQ</sequence>